<dbReference type="AlphaFoldDB" id="A0A1U9JYA9"/>
<dbReference type="SUPFAM" id="SSF47413">
    <property type="entry name" value="lambda repressor-like DNA-binding domains"/>
    <property type="match status" value="1"/>
</dbReference>
<evidence type="ECO:0000313" key="3">
    <source>
        <dbReference type="EMBL" id="AQS50746.1"/>
    </source>
</evidence>
<evidence type="ECO:0000259" key="2">
    <source>
        <dbReference type="PROSITE" id="PS50943"/>
    </source>
</evidence>
<feature type="domain" description="HTH cro/C1-type" evidence="2">
    <location>
        <begin position="8"/>
        <end position="39"/>
    </location>
</feature>
<evidence type="ECO:0000256" key="1">
    <source>
        <dbReference type="SAM" id="MobiDB-lite"/>
    </source>
</evidence>
<sequence>MTKTSKELAEEIIAAGMTQTEIAERVGATQATVSKLVRGGIADISYAIGKRLELLHKEKVASGKRVINAKSQPQAPTHPESSSTPTD</sequence>
<protein>
    <recommendedName>
        <fullName evidence="2">HTH cro/C1-type domain-containing protein</fullName>
    </recommendedName>
</protein>
<dbReference type="GO" id="GO:0003677">
    <property type="term" value="F:DNA binding"/>
    <property type="evidence" value="ECO:0007669"/>
    <property type="project" value="InterPro"/>
</dbReference>
<dbReference type="Pfam" id="PF01381">
    <property type="entry name" value="HTH_3"/>
    <property type="match status" value="1"/>
</dbReference>
<dbReference type="EMBL" id="CP019697">
    <property type="protein sequence ID" value="AQS50746.1"/>
    <property type="molecule type" value="Genomic_DNA"/>
</dbReference>
<dbReference type="PROSITE" id="PS50943">
    <property type="entry name" value="HTH_CROC1"/>
    <property type="match status" value="1"/>
</dbReference>
<organism evidence="3 4">
    <name type="scientific">Paenalcaligenes hominis</name>
    <dbReference type="NCBI Taxonomy" id="643674"/>
    <lineage>
        <taxon>Bacteria</taxon>
        <taxon>Pseudomonadati</taxon>
        <taxon>Pseudomonadota</taxon>
        <taxon>Betaproteobacteria</taxon>
        <taxon>Burkholderiales</taxon>
        <taxon>Alcaligenaceae</taxon>
        <taxon>Paenalcaligenes</taxon>
    </lineage>
</organism>
<dbReference type="InterPro" id="IPR010982">
    <property type="entry name" value="Lambda_DNA-bd_dom_sf"/>
</dbReference>
<dbReference type="OrthoDB" id="5524454at2"/>
<gene>
    <name evidence="3" type="ORF">PAEH1_02770</name>
</gene>
<accession>A0A1U9JYA9</accession>
<reference evidence="3 4" key="1">
    <citation type="submission" date="2017-01" db="EMBL/GenBank/DDBJ databases">
        <title>Complete Genome Sequence of Paenalcaligenes hominis, Isolated from a paraplegic Patient with neurogenic bladder.</title>
        <authorList>
            <person name="Mukhopadhyay R."/>
            <person name="Joaquin J."/>
            <person name="Hogue R."/>
            <person name="Kilaru A."/>
            <person name="Jospin G."/>
            <person name="Mars K."/>
            <person name="Eisen J.A."/>
            <person name="Chaturvedi V."/>
        </authorList>
    </citation>
    <scope>NUCLEOTIDE SEQUENCE [LARGE SCALE GENOMIC DNA]</scope>
    <source>
        <strain evidence="3 4">15S00501</strain>
    </source>
</reference>
<name>A0A1U9JYA9_9BURK</name>
<dbReference type="InterPro" id="IPR001387">
    <property type="entry name" value="Cro/C1-type_HTH"/>
</dbReference>
<evidence type="ECO:0000313" key="4">
    <source>
        <dbReference type="Proteomes" id="UP000189369"/>
    </source>
</evidence>
<dbReference type="STRING" id="643674.PAEH1_02770"/>
<dbReference type="CDD" id="cd00093">
    <property type="entry name" value="HTH_XRE"/>
    <property type="match status" value="1"/>
</dbReference>
<dbReference type="KEGG" id="phn:PAEH1_02770"/>
<dbReference type="Proteomes" id="UP000189369">
    <property type="component" value="Chromosome"/>
</dbReference>
<feature type="compositionally biased region" description="Polar residues" evidence="1">
    <location>
        <begin position="69"/>
        <end position="87"/>
    </location>
</feature>
<dbReference type="Gene3D" id="1.10.260.40">
    <property type="entry name" value="lambda repressor-like DNA-binding domains"/>
    <property type="match status" value="1"/>
</dbReference>
<feature type="region of interest" description="Disordered" evidence="1">
    <location>
        <begin position="64"/>
        <end position="87"/>
    </location>
</feature>
<proteinExistence type="predicted"/>